<keyword evidence="5" id="KW-0807">Transducer</keyword>
<dbReference type="EMBL" id="KB310713">
    <property type="protein sequence ID" value="ELT90908.1"/>
    <property type="molecule type" value="Genomic_DNA"/>
</dbReference>
<dbReference type="SUPFAM" id="SSF81321">
    <property type="entry name" value="Family A G protein-coupled receptor-like"/>
    <property type="match status" value="1"/>
</dbReference>
<feature type="transmembrane region" description="Helical" evidence="6">
    <location>
        <begin position="73"/>
        <end position="91"/>
    </location>
</feature>
<feature type="transmembrane region" description="Helical" evidence="6">
    <location>
        <begin position="164"/>
        <end position="183"/>
    </location>
</feature>
<feature type="transmembrane region" description="Helical" evidence="6">
    <location>
        <begin position="33"/>
        <end position="53"/>
    </location>
</feature>
<dbReference type="AlphaFoldDB" id="R7TB02"/>
<dbReference type="GO" id="GO:0004930">
    <property type="term" value="F:G protein-coupled receptor activity"/>
    <property type="evidence" value="ECO:0007669"/>
    <property type="project" value="UniProtKB-KW"/>
</dbReference>
<keyword evidence="10" id="KW-1185">Reference proteome</keyword>
<dbReference type="EnsemblMetazoa" id="CapteT26880">
    <property type="protein sequence ID" value="CapteP26880"/>
    <property type="gene ID" value="CapteG26880"/>
</dbReference>
<keyword evidence="4 6" id="KW-0472">Membrane</keyword>
<evidence type="ECO:0000256" key="6">
    <source>
        <dbReference type="SAM" id="Phobius"/>
    </source>
</evidence>
<evidence type="ECO:0000313" key="9">
    <source>
        <dbReference type="EnsemblMetazoa" id="CapteP26880"/>
    </source>
</evidence>
<evidence type="ECO:0000259" key="7">
    <source>
        <dbReference type="PROSITE" id="PS50262"/>
    </source>
</evidence>
<keyword evidence="5" id="KW-0297">G-protein coupled receptor</keyword>
<dbReference type="InterPro" id="IPR017452">
    <property type="entry name" value="GPCR_Rhodpsn_7TM"/>
</dbReference>
<dbReference type="HOGENOM" id="CLU_009579_24_0_1"/>
<comment type="subcellular location">
    <subcellularLocation>
        <location evidence="1">Membrane</location>
    </subcellularLocation>
</comment>
<feature type="non-terminal residue" evidence="8">
    <location>
        <position position="1"/>
    </location>
</feature>
<accession>R7TB02</accession>
<reference evidence="8 10" key="2">
    <citation type="journal article" date="2013" name="Nature">
        <title>Insights into bilaterian evolution from three spiralian genomes.</title>
        <authorList>
            <person name="Simakov O."/>
            <person name="Marletaz F."/>
            <person name="Cho S.J."/>
            <person name="Edsinger-Gonzales E."/>
            <person name="Havlak P."/>
            <person name="Hellsten U."/>
            <person name="Kuo D.H."/>
            <person name="Larsson T."/>
            <person name="Lv J."/>
            <person name="Arendt D."/>
            <person name="Savage R."/>
            <person name="Osoegawa K."/>
            <person name="de Jong P."/>
            <person name="Grimwood J."/>
            <person name="Chapman J.A."/>
            <person name="Shapiro H."/>
            <person name="Aerts A."/>
            <person name="Otillar R.P."/>
            <person name="Terry A.Y."/>
            <person name="Boore J.L."/>
            <person name="Grigoriev I.V."/>
            <person name="Lindberg D.R."/>
            <person name="Seaver E.C."/>
            <person name="Weisblat D.A."/>
            <person name="Putnam N.H."/>
            <person name="Rokhsar D.S."/>
        </authorList>
    </citation>
    <scope>NUCLEOTIDE SEQUENCE</scope>
    <source>
        <strain evidence="8 10">I ESC-2004</strain>
    </source>
</reference>
<feature type="non-terminal residue" evidence="8">
    <location>
        <position position="230"/>
    </location>
</feature>
<evidence type="ECO:0000256" key="2">
    <source>
        <dbReference type="ARBA" id="ARBA00022692"/>
    </source>
</evidence>
<evidence type="ECO:0000313" key="8">
    <source>
        <dbReference type="EMBL" id="ELT90908.1"/>
    </source>
</evidence>
<dbReference type="InterPro" id="IPR000276">
    <property type="entry name" value="GPCR_Rhodpsn"/>
</dbReference>
<dbReference type="OrthoDB" id="9990906at2759"/>
<evidence type="ECO:0000256" key="1">
    <source>
        <dbReference type="ARBA" id="ARBA00004370"/>
    </source>
</evidence>
<dbReference type="Gene3D" id="1.20.1070.10">
    <property type="entry name" value="Rhodopsin 7-helix transmembrane proteins"/>
    <property type="match status" value="1"/>
</dbReference>
<gene>
    <name evidence="8" type="ORF">CAPTEDRAFT_26880</name>
</gene>
<feature type="transmembrane region" description="Helical" evidence="6">
    <location>
        <begin position="6"/>
        <end position="26"/>
    </location>
</feature>
<dbReference type="FunCoup" id="R7TB02">
    <property type="interactions" value="31"/>
</dbReference>
<dbReference type="STRING" id="283909.R7TB02"/>
<feature type="domain" description="G-protein coupled receptors family 1 profile" evidence="7">
    <location>
        <begin position="13"/>
        <end position="230"/>
    </location>
</feature>
<dbReference type="PRINTS" id="PR00237">
    <property type="entry name" value="GPCRRHODOPSN"/>
</dbReference>
<evidence type="ECO:0000256" key="4">
    <source>
        <dbReference type="ARBA" id="ARBA00023136"/>
    </source>
</evidence>
<keyword evidence="3 6" id="KW-1133">Transmembrane helix</keyword>
<reference evidence="9" key="3">
    <citation type="submission" date="2015-06" db="UniProtKB">
        <authorList>
            <consortium name="EnsemblMetazoa"/>
        </authorList>
    </citation>
    <scope>IDENTIFICATION</scope>
</reference>
<dbReference type="Proteomes" id="UP000014760">
    <property type="component" value="Unassembled WGS sequence"/>
</dbReference>
<dbReference type="PANTHER" id="PTHR46641">
    <property type="entry name" value="FMRFAMIDE RECEPTOR-RELATED"/>
    <property type="match status" value="1"/>
</dbReference>
<dbReference type="PROSITE" id="PS50262">
    <property type="entry name" value="G_PROTEIN_RECEP_F1_2"/>
    <property type="match status" value="1"/>
</dbReference>
<dbReference type="InterPro" id="IPR052954">
    <property type="entry name" value="GPCR-Ligand_Int"/>
</dbReference>
<dbReference type="Pfam" id="PF00001">
    <property type="entry name" value="7tm_1"/>
    <property type="match status" value="1"/>
</dbReference>
<keyword evidence="5" id="KW-0675">Receptor</keyword>
<dbReference type="OMA" id="WETWANA"/>
<name>R7TB02_CAPTE</name>
<proteinExistence type="inferred from homology"/>
<sequence>YFVPIMVVVGLLGNLISFLVFVATYMRRLSSSVYLAALSMVDMVFLMCVLLSWGVNIGISTYQKDGWCQMFTYFTYVSSFLSVWYVVSFTVERYIAVHFPLRRFEFCTTNRAKIVVLSLACLAAVIYSFGTWTSGVNSYFEMPVCGPLPQFSYLVNMVHNVDTLITLVLPFLAILFMNVRIALKVMQFYSTRRSVTEQNQVRVTKMLLIVSSIFLVLNLPRHSERVYLFI</sequence>
<dbReference type="EMBL" id="AMQN01014060">
    <property type="status" value="NOT_ANNOTATED_CDS"/>
    <property type="molecule type" value="Genomic_DNA"/>
</dbReference>
<feature type="transmembrane region" description="Helical" evidence="6">
    <location>
        <begin position="112"/>
        <end position="132"/>
    </location>
</feature>
<evidence type="ECO:0000313" key="10">
    <source>
        <dbReference type="Proteomes" id="UP000014760"/>
    </source>
</evidence>
<evidence type="ECO:0000256" key="3">
    <source>
        <dbReference type="ARBA" id="ARBA00022989"/>
    </source>
</evidence>
<keyword evidence="2 5" id="KW-0812">Transmembrane</keyword>
<organism evidence="8">
    <name type="scientific">Capitella teleta</name>
    <name type="common">Polychaete worm</name>
    <dbReference type="NCBI Taxonomy" id="283909"/>
    <lineage>
        <taxon>Eukaryota</taxon>
        <taxon>Metazoa</taxon>
        <taxon>Spiralia</taxon>
        <taxon>Lophotrochozoa</taxon>
        <taxon>Annelida</taxon>
        <taxon>Polychaeta</taxon>
        <taxon>Sedentaria</taxon>
        <taxon>Scolecida</taxon>
        <taxon>Capitellidae</taxon>
        <taxon>Capitella</taxon>
    </lineage>
</organism>
<evidence type="ECO:0000256" key="5">
    <source>
        <dbReference type="RuleBase" id="RU000688"/>
    </source>
</evidence>
<protein>
    <recommendedName>
        <fullName evidence="7">G-protein coupled receptors family 1 profile domain-containing protein</fullName>
    </recommendedName>
</protein>
<dbReference type="PROSITE" id="PS00237">
    <property type="entry name" value="G_PROTEIN_RECEP_F1_1"/>
    <property type="match status" value="1"/>
</dbReference>
<dbReference type="GO" id="GO:0016020">
    <property type="term" value="C:membrane"/>
    <property type="evidence" value="ECO:0007669"/>
    <property type="project" value="UniProtKB-SubCell"/>
</dbReference>
<dbReference type="PANTHER" id="PTHR46641:SF25">
    <property type="entry name" value="CNMAMIDE RECEPTOR-RELATED"/>
    <property type="match status" value="1"/>
</dbReference>
<comment type="similarity">
    <text evidence="5">Belongs to the G-protein coupled receptor 1 family.</text>
</comment>
<reference evidence="10" key="1">
    <citation type="submission" date="2012-12" db="EMBL/GenBank/DDBJ databases">
        <authorList>
            <person name="Hellsten U."/>
            <person name="Grimwood J."/>
            <person name="Chapman J.A."/>
            <person name="Shapiro H."/>
            <person name="Aerts A."/>
            <person name="Otillar R.P."/>
            <person name="Terry A.Y."/>
            <person name="Boore J.L."/>
            <person name="Simakov O."/>
            <person name="Marletaz F."/>
            <person name="Cho S.-J."/>
            <person name="Edsinger-Gonzales E."/>
            <person name="Havlak P."/>
            <person name="Kuo D.-H."/>
            <person name="Larsson T."/>
            <person name="Lv J."/>
            <person name="Arendt D."/>
            <person name="Savage R."/>
            <person name="Osoegawa K."/>
            <person name="de Jong P."/>
            <person name="Lindberg D.R."/>
            <person name="Seaver E.C."/>
            <person name="Weisblat D.A."/>
            <person name="Putnam N.H."/>
            <person name="Grigoriev I.V."/>
            <person name="Rokhsar D.S."/>
        </authorList>
    </citation>
    <scope>NUCLEOTIDE SEQUENCE</scope>
    <source>
        <strain evidence="10">I ESC-2004</strain>
    </source>
</reference>